<feature type="region of interest" description="Disordered" evidence="1">
    <location>
        <begin position="77"/>
        <end position="119"/>
    </location>
</feature>
<feature type="compositionally biased region" description="Basic and acidic residues" evidence="1">
    <location>
        <begin position="95"/>
        <end position="113"/>
    </location>
</feature>
<dbReference type="AlphaFoldDB" id="A0A484FKS4"/>
<keyword evidence="3" id="KW-1185">Reference proteome</keyword>
<feature type="region of interest" description="Disordered" evidence="1">
    <location>
        <begin position="41"/>
        <end position="64"/>
    </location>
</feature>
<evidence type="ECO:0000256" key="1">
    <source>
        <dbReference type="SAM" id="MobiDB-lite"/>
    </source>
</evidence>
<name>A0A484FKS4_COLOR</name>
<proteinExistence type="predicted"/>
<organism evidence="2 3">
    <name type="scientific">Colletotrichum orbiculare (strain 104-T / ATCC 96160 / CBS 514.97 / LARS 414 / MAFF 240422)</name>
    <name type="common">Cucumber anthracnose fungus</name>
    <name type="synonym">Colletotrichum lagenarium</name>
    <dbReference type="NCBI Taxonomy" id="1213857"/>
    <lineage>
        <taxon>Eukaryota</taxon>
        <taxon>Fungi</taxon>
        <taxon>Dikarya</taxon>
        <taxon>Ascomycota</taxon>
        <taxon>Pezizomycotina</taxon>
        <taxon>Sordariomycetes</taxon>
        <taxon>Hypocreomycetidae</taxon>
        <taxon>Glomerellales</taxon>
        <taxon>Glomerellaceae</taxon>
        <taxon>Colletotrichum</taxon>
        <taxon>Colletotrichum orbiculare species complex</taxon>
    </lineage>
</organism>
<protein>
    <submittedName>
        <fullName evidence="2">Uncharacterized protein</fullName>
    </submittedName>
</protein>
<dbReference type="Proteomes" id="UP000014480">
    <property type="component" value="Unassembled WGS sequence"/>
</dbReference>
<sequence>MSNDDTKKNRSFLRSIGHGADKTALFLTNAAAANRATMSGSVDGVVDGVPRPSKGQREPPPRVSKMTWAETLAAKEACGGGGSSKEVHGGACIDSNHDAEQRKITNRGEEMGRKTPRRL</sequence>
<gene>
    <name evidence="2" type="ORF">Cob_v008837</name>
</gene>
<evidence type="ECO:0000313" key="3">
    <source>
        <dbReference type="Proteomes" id="UP000014480"/>
    </source>
</evidence>
<comment type="caution">
    <text evidence="2">The sequence shown here is derived from an EMBL/GenBank/DDBJ whole genome shotgun (WGS) entry which is preliminary data.</text>
</comment>
<dbReference type="OrthoDB" id="4830129at2759"/>
<reference evidence="3" key="2">
    <citation type="journal article" date="2019" name="Mol. Plant Microbe Interact.">
        <title>Genome sequence resources for four phytopathogenic fungi from the Colletotrichum orbiculare species complex.</title>
        <authorList>
            <person name="Gan P."/>
            <person name="Tsushima A."/>
            <person name="Narusaka M."/>
            <person name="Narusaka Y."/>
            <person name="Takano Y."/>
            <person name="Kubo Y."/>
            <person name="Shirasu K."/>
        </authorList>
    </citation>
    <scope>GENOME REANNOTATION</scope>
    <source>
        <strain evidence="3">104-T / ATCC 96160 / CBS 514.97 / LARS 414 / MAFF 240422</strain>
    </source>
</reference>
<dbReference type="EMBL" id="AMCV02000025">
    <property type="protein sequence ID" value="TDZ18225.1"/>
    <property type="molecule type" value="Genomic_DNA"/>
</dbReference>
<reference evidence="3" key="1">
    <citation type="journal article" date="2013" name="New Phytol.">
        <title>Comparative genomic and transcriptomic analyses reveal the hemibiotrophic stage shift of Colletotrichum fungi.</title>
        <authorList>
            <person name="Gan P."/>
            <person name="Ikeda K."/>
            <person name="Irieda H."/>
            <person name="Narusaka M."/>
            <person name="O'Connell R.J."/>
            <person name="Narusaka Y."/>
            <person name="Takano Y."/>
            <person name="Kubo Y."/>
            <person name="Shirasu K."/>
        </authorList>
    </citation>
    <scope>NUCLEOTIDE SEQUENCE [LARGE SCALE GENOMIC DNA]</scope>
    <source>
        <strain evidence="3">104-T / ATCC 96160 / CBS 514.97 / LARS 414 / MAFF 240422</strain>
    </source>
</reference>
<accession>A0A484FKS4</accession>
<evidence type="ECO:0000313" key="2">
    <source>
        <dbReference type="EMBL" id="TDZ18225.1"/>
    </source>
</evidence>